<feature type="compositionally biased region" description="Low complexity" evidence="1">
    <location>
        <begin position="27"/>
        <end position="48"/>
    </location>
</feature>
<keyword evidence="3" id="KW-1185">Reference proteome</keyword>
<dbReference type="RefSeq" id="WP_136728987.1">
    <property type="nucleotide sequence ID" value="NZ_SUMC01000067.1"/>
</dbReference>
<evidence type="ECO:0000313" key="2">
    <source>
        <dbReference type="EMBL" id="TKA01973.1"/>
    </source>
</evidence>
<dbReference type="EMBL" id="SUMC01000067">
    <property type="protein sequence ID" value="TKA01973.1"/>
    <property type="molecule type" value="Genomic_DNA"/>
</dbReference>
<organism evidence="2 3">
    <name type="scientific">Actinacidiphila oryziradicis</name>
    <dbReference type="NCBI Taxonomy" id="2571141"/>
    <lineage>
        <taxon>Bacteria</taxon>
        <taxon>Bacillati</taxon>
        <taxon>Actinomycetota</taxon>
        <taxon>Actinomycetes</taxon>
        <taxon>Kitasatosporales</taxon>
        <taxon>Streptomycetaceae</taxon>
        <taxon>Actinacidiphila</taxon>
    </lineage>
</organism>
<gene>
    <name evidence="2" type="ORF">FCI23_39560</name>
</gene>
<accession>A0A4U0S1H4</accession>
<evidence type="ECO:0000313" key="3">
    <source>
        <dbReference type="Proteomes" id="UP000305778"/>
    </source>
</evidence>
<evidence type="ECO:0000256" key="1">
    <source>
        <dbReference type="SAM" id="MobiDB-lite"/>
    </source>
</evidence>
<sequence>MLRLEVTTDGLLHSRFALSPAFELSKPQGGCRRSGGSSPPGSQDGPHGVSQGYLEAVREKYRQELLCHR</sequence>
<proteinExistence type="predicted"/>
<protein>
    <submittedName>
        <fullName evidence="2">Uncharacterized protein</fullName>
    </submittedName>
</protein>
<dbReference type="Proteomes" id="UP000305778">
    <property type="component" value="Unassembled WGS sequence"/>
</dbReference>
<feature type="region of interest" description="Disordered" evidence="1">
    <location>
        <begin position="25"/>
        <end position="52"/>
    </location>
</feature>
<dbReference type="AlphaFoldDB" id="A0A4U0S1H4"/>
<comment type="caution">
    <text evidence="2">The sequence shown here is derived from an EMBL/GenBank/DDBJ whole genome shotgun (WGS) entry which is preliminary data.</text>
</comment>
<reference evidence="2 3" key="1">
    <citation type="submission" date="2019-04" db="EMBL/GenBank/DDBJ databases">
        <title>Streptomyces oryziradicis sp. nov., a novel actinomycete isolated from rhizosphere soil of rice (Oryza sativa L.).</title>
        <authorList>
            <person name="Li C."/>
        </authorList>
    </citation>
    <scope>NUCLEOTIDE SEQUENCE [LARGE SCALE GENOMIC DNA]</scope>
    <source>
        <strain evidence="2 3">NEAU-C40</strain>
    </source>
</reference>
<name>A0A4U0S1H4_9ACTN</name>